<dbReference type="Proteomes" id="UP000433652">
    <property type="component" value="Unassembled WGS sequence"/>
</dbReference>
<feature type="transmembrane region" description="Helical" evidence="1">
    <location>
        <begin position="79"/>
        <end position="97"/>
    </location>
</feature>
<reference evidence="4 5" key="1">
    <citation type="submission" date="2019-12" db="EMBL/GenBank/DDBJ databases">
        <title>Genomic-based taxomic classification of the family Erythrobacteraceae.</title>
        <authorList>
            <person name="Xu L."/>
        </authorList>
    </citation>
    <scope>NUCLEOTIDE SEQUENCE [LARGE SCALE GENOMIC DNA]</scope>
    <source>
        <strain evidence="4 5">MCCC 1K01500</strain>
    </source>
</reference>
<accession>A0A6I4SYX2</accession>
<proteinExistence type="predicted"/>
<keyword evidence="5" id="KW-1185">Reference proteome</keyword>
<protein>
    <submittedName>
        <fullName evidence="4">DUF4880 domain-containing protein</fullName>
    </submittedName>
</protein>
<organism evidence="4 5">
    <name type="scientific">Croceibacterium salegens</name>
    <dbReference type="NCBI Taxonomy" id="1737568"/>
    <lineage>
        <taxon>Bacteria</taxon>
        <taxon>Pseudomonadati</taxon>
        <taxon>Pseudomonadota</taxon>
        <taxon>Alphaproteobacteria</taxon>
        <taxon>Sphingomonadales</taxon>
        <taxon>Erythrobacteraceae</taxon>
        <taxon>Croceibacterium</taxon>
    </lineage>
</organism>
<sequence length="306" mass="32833">MQRDDLIRDEAVAWAVRTGDPAFADWEEFVAWLEQSPGHAAAYDQVAASVADAADGLRAARPQASNDDALRPAVRTRRWFGGALAASLVAVLAIFAWPSGSTYYEETAPGETRMIALADGGRIDLAGGSRVELDRNDPRLVRLESGRALFTVRHDGDHPFRVIAGDDTLLDVGTVFDVRLDKASLAVAVAEGAVVFNPDRQKVRLAPGDLLRSARGSDTYEQVKVAPAQVGEWREGRLTFDGTSLADAATQLEQLTGIPFRAAPGSETRIAGSIMLDSVREDPRAAGALLGVPMRRDGDTWILGAN</sequence>
<gene>
    <name evidence="4" type="ORF">GRI89_16680</name>
</gene>
<keyword evidence="1" id="KW-0472">Membrane</keyword>
<dbReference type="GO" id="GO:0016989">
    <property type="term" value="F:sigma factor antagonist activity"/>
    <property type="evidence" value="ECO:0007669"/>
    <property type="project" value="TreeGrafter"/>
</dbReference>
<evidence type="ECO:0000313" key="4">
    <source>
        <dbReference type="EMBL" id="MXO61181.1"/>
    </source>
</evidence>
<dbReference type="Gene3D" id="2.60.120.1440">
    <property type="match status" value="1"/>
</dbReference>
<dbReference type="Pfam" id="PF16220">
    <property type="entry name" value="DUF4880"/>
    <property type="match status" value="1"/>
</dbReference>
<dbReference type="Pfam" id="PF04773">
    <property type="entry name" value="FecR"/>
    <property type="match status" value="1"/>
</dbReference>
<evidence type="ECO:0000313" key="5">
    <source>
        <dbReference type="Proteomes" id="UP000433652"/>
    </source>
</evidence>
<dbReference type="AlphaFoldDB" id="A0A6I4SYX2"/>
<dbReference type="PIRSF" id="PIRSF018266">
    <property type="entry name" value="FecR"/>
    <property type="match status" value="1"/>
</dbReference>
<dbReference type="EMBL" id="WTYM01000059">
    <property type="protein sequence ID" value="MXO61181.1"/>
    <property type="molecule type" value="Genomic_DNA"/>
</dbReference>
<evidence type="ECO:0000256" key="1">
    <source>
        <dbReference type="SAM" id="Phobius"/>
    </source>
</evidence>
<dbReference type="InterPro" id="IPR006860">
    <property type="entry name" value="FecR"/>
</dbReference>
<dbReference type="PANTHER" id="PTHR30273:SF2">
    <property type="entry name" value="PROTEIN FECR"/>
    <property type="match status" value="1"/>
</dbReference>
<dbReference type="OrthoDB" id="7346218at2"/>
<dbReference type="PANTHER" id="PTHR30273">
    <property type="entry name" value="PERIPLASMIC SIGNAL SENSOR AND SIGMA FACTOR ACTIVATOR FECR-RELATED"/>
    <property type="match status" value="1"/>
</dbReference>
<keyword evidence="1" id="KW-1133">Transmembrane helix</keyword>
<dbReference type="RefSeq" id="WP_159798014.1">
    <property type="nucleotide sequence ID" value="NZ_WTYM01000059.1"/>
</dbReference>
<comment type="caution">
    <text evidence="4">The sequence shown here is derived from an EMBL/GenBank/DDBJ whole genome shotgun (WGS) entry which is preliminary data.</text>
</comment>
<feature type="domain" description="FecR N-terminal" evidence="3">
    <location>
        <begin position="9"/>
        <end position="48"/>
    </location>
</feature>
<dbReference type="InterPro" id="IPR032623">
    <property type="entry name" value="FecR_N"/>
</dbReference>
<evidence type="ECO:0000259" key="2">
    <source>
        <dbReference type="Pfam" id="PF04773"/>
    </source>
</evidence>
<evidence type="ECO:0000259" key="3">
    <source>
        <dbReference type="Pfam" id="PF16220"/>
    </source>
</evidence>
<feature type="domain" description="FecR protein" evidence="2">
    <location>
        <begin position="106"/>
        <end position="194"/>
    </location>
</feature>
<name>A0A6I4SYX2_9SPHN</name>
<dbReference type="InterPro" id="IPR012373">
    <property type="entry name" value="Ferrdict_sens_TM"/>
</dbReference>
<keyword evidence="1" id="KW-0812">Transmembrane</keyword>